<dbReference type="InterPro" id="IPR050271">
    <property type="entry name" value="UDP-glycosyltransferase"/>
</dbReference>
<dbReference type="InterPro" id="IPR002213">
    <property type="entry name" value="UDP_glucos_trans"/>
</dbReference>
<dbReference type="PANTHER" id="PTHR48043">
    <property type="entry name" value="EG:EG0003.4 PROTEIN-RELATED"/>
    <property type="match status" value="1"/>
</dbReference>
<evidence type="ECO:0000256" key="2">
    <source>
        <dbReference type="ARBA" id="ARBA00022676"/>
    </source>
</evidence>
<name>A0A6P7G566_DIAVI</name>
<keyword evidence="4" id="KW-0812">Transmembrane</keyword>
<dbReference type="AlphaFoldDB" id="A0A6P7G566"/>
<comment type="similarity">
    <text evidence="1">Belongs to the UDP-glycosyltransferase family.</text>
</comment>
<dbReference type="FunFam" id="3.40.50.2000:FF:000050">
    <property type="entry name" value="UDP-glucuronosyltransferase"/>
    <property type="match status" value="1"/>
</dbReference>
<feature type="transmembrane region" description="Helical" evidence="4">
    <location>
        <begin position="833"/>
        <end position="864"/>
    </location>
</feature>
<dbReference type="GO" id="GO:0008194">
    <property type="term" value="F:UDP-glycosyltransferase activity"/>
    <property type="evidence" value="ECO:0007669"/>
    <property type="project" value="InterPro"/>
</dbReference>
<reference evidence="5" key="1">
    <citation type="submission" date="2025-08" db="UniProtKB">
        <authorList>
            <consortium name="RefSeq"/>
        </authorList>
    </citation>
    <scope>IDENTIFICATION</scope>
    <source>
        <tissue evidence="5">Whole insect</tissue>
    </source>
</reference>
<organism evidence="5">
    <name type="scientific">Diabrotica virgifera virgifera</name>
    <name type="common">western corn rootworm</name>
    <dbReference type="NCBI Taxonomy" id="50390"/>
    <lineage>
        <taxon>Eukaryota</taxon>
        <taxon>Metazoa</taxon>
        <taxon>Ecdysozoa</taxon>
        <taxon>Arthropoda</taxon>
        <taxon>Hexapoda</taxon>
        <taxon>Insecta</taxon>
        <taxon>Pterygota</taxon>
        <taxon>Neoptera</taxon>
        <taxon>Endopterygota</taxon>
        <taxon>Coleoptera</taxon>
        <taxon>Polyphaga</taxon>
        <taxon>Cucujiformia</taxon>
        <taxon>Chrysomeloidea</taxon>
        <taxon>Chrysomelidae</taxon>
        <taxon>Galerucinae</taxon>
        <taxon>Diabroticina</taxon>
        <taxon>Diabroticites</taxon>
        <taxon>Diabrotica</taxon>
    </lineage>
</organism>
<dbReference type="RefSeq" id="XP_028140108.1">
    <property type="nucleotide sequence ID" value="XM_028284307.1"/>
</dbReference>
<dbReference type="Pfam" id="PF00201">
    <property type="entry name" value="UDPGT"/>
    <property type="match status" value="3"/>
</dbReference>
<gene>
    <name evidence="5" type="primary">LOC114334268</name>
</gene>
<dbReference type="PROSITE" id="PS00375">
    <property type="entry name" value="UDPGT"/>
    <property type="match status" value="1"/>
</dbReference>
<sequence>MRFNINFVLLLFCNGLGTLYSSKILLVFSYFGKSHYFQGKALGHGLARAGHDVTMVSAFQDHEKVKGYKEIYLDGIASKSGMDTNFLTCSDNSTTQMMLAFYQAGLNYVELSLGHPKFQELLKSNEKFDIVIVEDLICPPLKAVAWYFNAPLVLFSPFAPLSTFHAMAGNVAPPSYVVNTLQGKPRFMNFWERSSNMYTYLFEMLYEHFILYPKHETIMKKFFPGCPDMATVDKSVALFLINDHESVTAPIPHVPNMVNILGFHIKDKNALPKDLQEDMDAANNGVILFSFGSFVKPAQMDPQVKSAILNSLGKLNQTVLWKTDEVNIPGKPENVKLYKWLPQTDILAHKNCKLFITHAGFMSTIETIYYAVPILAIPFLGDQRTNTIRMMEMGIGLTTELEDITEQKLDFMLHQLLYNNTYQKNIQRRSALLKDRPVKPMDLIVYWVEYVIRHKDLSHMRVAGLELTWYQYLLLDVILAWTVGVLIVLLIICYILKHLLSMFTRTRKLKSMNTNFITVSKWKALLVQVLFHSVAVNFTEQTLNHPKFQELLDSNKHFDVIVLEDVMYSALKGLSWYFKAPLILFSPFAPVTNFHITAGNSAPPSVIPNTLHGYSSPMTFWQRSFNSLAYMYDVLVSKFLSSPSQEAVMKKYFPGCPDLAAIDKNVSLFLINDHESINAPISHVPSMINILGFHLKDKNELPNNLQKYMDTAKEGVILFSFGSFVNPSKMDPQIKQAFLNSLGKLSQKVLWKTDEDNILGKPDNVILHKWLPQEDILVLIKSLFRYTTNVQKRSRLMRDRPVKPMDLAVYWVEYVIRHKDLSHMRVAGLELTWYQYLLLDVILVWNMAAISGTLIIFFTLKIILKFILCKRSKKIKTN</sequence>
<dbReference type="InterPro" id="IPR035595">
    <property type="entry name" value="UDP_glycos_trans_CS"/>
</dbReference>
<keyword evidence="4" id="KW-1133">Transmembrane helix</keyword>
<protein>
    <submittedName>
        <fullName evidence="5">UDP-glucuronosyltransferase 2B2-like</fullName>
    </submittedName>
</protein>
<keyword evidence="4" id="KW-0472">Membrane</keyword>
<accession>A0A6P7G566</accession>
<evidence type="ECO:0000256" key="4">
    <source>
        <dbReference type="SAM" id="Phobius"/>
    </source>
</evidence>
<feature type="transmembrane region" description="Helical" evidence="4">
    <location>
        <begin position="469"/>
        <end position="496"/>
    </location>
</feature>
<evidence type="ECO:0000256" key="1">
    <source>
        <dbReference type="ARBA" id="ARBA00009995"/>
    </source>
</evidence>
<feature type="transmembrane region" description="Helical" evidence="4">
    <location>
        <begin position="7"/>
        <end position="31"/>
    </location>
</feature>
<evidence type="ECO:0000313" key="5">
    <source>
        <dbReference type="RefSeq" id="XP_028140108.1"/>
    </source>
</evidence>
<dbReference type="PANTHER" id="PTHR48043:SF159">
    <property type="entry name" value="EG:EG0003.4 PROTEIN-RELATED"/>
    <property type="match status" value="1"/>
</dbReference>
<proteinExistence type="inferred from homology"/>
<dbReference type="CDD" id="cd03784">
    <property type="entry name" value="GT1_Gtf-like"/>
    <property type="match status" value="1"/>
</dbReference>
<evidence type="ECO:0000256" key="3">
    <source>
        <dbReference type="ARBA" id="ARBA00022679"/>
    </source>
</evidence>
<dbReference type="SUPFAM" id="SSF53756">
    <property type="entry name" value="UDP-Glycosyltransferase/glycogen phosphorylase"/>
    <property type="match status" value="2"/>
</dbReference>
<dbReference type="Gene3D" id="3.40.50.2000">
    <property type="entry name" value="Glycogen Phosphorylase B"/>
    <property type="match status" value="3"/>
</dbReference>
<dbReference type="FunCoup" id="A0A6P7G566">
    <property type="interactions" value="494"/>
</dbReference>
<keyword evidence="2" id="KW-0328">Glycosyltransferase</keyword>
<keyword evidence="3" id="KW-0808">Transferase</keyword>
<dbReference type="InParanoid" id="A0A6P7G566"/>